<evidence type="ECO:0000256" key="3">
    <source>
        <dbReference type="ARBA" id="ARBA00012513"/>
    </source>
</evidence>
<evidence type="ECO:0000256" key="5">
    <source>
        <dbReference type="ARBA" id="ARBA00022490"/>
    </source>
</evidence>
<dbReference type="PROSITE" id="PS00107">
    <property type="entry name" value="PROTEIN_KINASE_ATP"/>
    <property type="match status" value="1"/>
</dbReference>
<dbReference type="PANTHER" id="PTHR24419:SF18">
    <property type="entry name" value="SERINE_THREONINE-PROTEIN KINASE HASPIN"/>
    <property type="match status" value="1"/>
</dbReference>
<dbReference type="GO" id="GO:0005524">
    <property type="term" value="F:ATP binding"/>
    <property type="evidence" value="ECO:0007669"/>
    <property type="project" value="UniProtKB-UniRule"/>
</dbReference>
<comment type="catalytic activity">
    <reaction evidence="12">
        <text>L-seryl-[protein] + ATP = O-phospho-L-seryl-[protein] + ADP + H(+)</text>
        <dbReference type="Rhea" id="RHEA:17989"/>
        <dbReference type="Rhea" id="RHEA-COMP:9863"/>
        <dbReference type="Rhea" id="RHEA-COMP:11604"/>
        <dbReference type="ChEBI" id="CHEBI:15378"/>
        <dbReference type="ChEBI" id="CHEBI:29999"/>
        <dbReference type="ChEBI" id="CHEBI:30616"/>
        <dbReference type="ChEBI" id="CHEBI:83421"/>
        <dbReference type="ChEBI" id="CHEBI:456216"/>
        <dbReference type="EC" id="2.7.11.1"/>
    </reaction>
</comment>
<evidence type="ECO:0000256" key="2">
    <source>
        <dbReference type="ARBA" id="ARBA00004496"/>
    </source>
</evidence>
<evidence type="ECO:0000256" key="11">
    <source>
        <dbReference type="ARBA" id="ARBA00047899"/>
    </source>
</evidence>
<dbReference type="AlphaFoldDB" id="A0A9D4SZE7"/>
<evidence type="ECO:0000256" key="1">
    <source>
        <dbReference type="ARBA" id="ARBA00004286"/>
    </source>
</evidence>
<evidence type="ECO:0000313" key="15">
    <source>
        <dbReference type="EMBL" id="KAH7962294.1"/>
    </source>
</evidence>
<dbReference type="GO" id="GO:0035556">
    <property type="term" value="P:intracellular signal transduction"/>
    <property type="evidence" value="ECO:0007669"/>
    <property type="project" value="TreeGrafter"/>
</dbReference>
<dbReference type="Gene3D" id="1.10.510.10">
    <property type="entry name" value="Transferase(Phosphotransferase) domain 1"/>
    <property type="match status" value="1"/>
</dbReference>
<keyword evidence="4" id="KW-0158">Chromosome</keyword>
<dbReference type="InterPro" id="IPR011009">
    <property type="entry name" value="Kinase-like_dom_sf"/>
</dbReference>
<keyword evidence="7" id="KW-0808">Transferase</keyword>
<reference evidence="15" key="2">
    <citation type="submission" date="2021-09" db="EMBL/GenBank/DDBJ databases">
        <authorList>
            <person name="Jia N."/>
            <person name="Wang J."/>
            <person name="Shi W."/>
            <person name="Du L."/>
            <person name="Sun Y."/>
            <person name="Zhan W."/>
            <person name="Jiang J."/>
            <person name="Wang Q."/>
            <person name="Zhang B."/>
            <person name="Ji P."/>
            <person name="Sakyi L.B."/>
            <person name="Cui X."/>
            <person name="Yuan T."/>
            <person name="Jiang B."/>
            <person name="Yang W."/>
            <person name="Lam T.T.-Y."/>
            <person name="Chang Q."/>
            <person name="Ding S."/>
            <person name="Wang X."/>
            <person name="Zhu J."/>
            <person name="Ruan X."/>
            <person name="Zhao L."/>
            <person name="Wei J."/>
            <person name="Que T."/>
            <person name="Du C."/>
            <person name="Cheng J."/>
            <person name="Dai P."/>
            <person name="Han X."/>
            <person name="Huang E."/>
            <person name="Gao Y."/>
            <person name="Liu J."/>
            <person name="Shao H."/>
            <person name="Ye R."/>
            <person name="Li L."/>
            <person name="Wei W."/>
            <person name="Wang X."/>
            <person name="Wang C."/>
            <person name="Huo Q."/>
            <person name="Li W."/>
            <person name="Guo W."/>
            <person name="Chen H."/>
            <person name="Chen S."/>
            <person name="Zhou L."/>
            <person name="Zhou L."/>
            <person name="Ni X."/>
            <person name="Tian J."/>
            <person name="Zhou Y."/>
            <person name="Sheng Y."/>
            <person name="Liu T."/>
            <person name="Pan Y."/>
            <person name="Xia L."/>
            <person name="Li J."/>
            <person name="Zhao F."/>
            <person name="Cao W."/>
        </authorList>
    </citation>
    <scope>NUCLEOTIDE SEQUENCE</scope>
    <source>
        <strain evidence="15">Rsan-2018</strain>
        <tissue evidence="15">Larvae</tissue>
    </source>
</reference>
<accession>A0A9D4SZE7</accession>
<dbReference type="SUPFAM" id="SSF56112">
    <property type="entry name" value="Protein kinase-like (PK-like)"/>
    <property type="match status" value="1"/>
</dbReference>
<dbReference type="Gene3D" id="3.30.200.20">
    <property type="entry name" value="Phosphorylase Kinase, domain 1"/>
    <property type="match status" value="1"/>
</dbReference>
<keyword evidence="6" id="KW-0723">Serine/threonine-protein kinase</keyword>
<evidence type="ECO:0000259" key="14">
    <source>
        <dbReference type="PROSITE" id="PS50011"/>
    </source>
</evidence>
<comment type="catalytic activity">
    <reaction evidence="11">
        <text>L-threonyl-[protein] + ATP = O-phospho-L-threonyl-[protein] + ADP + H(+)</text>
        <dbReference type="Rhea" id="RHEA:46608"/>
        <dbReference type="Rhea" id="RHEA-COMP:11060"/>
        <dbReference type="Rhea" id="RHEA-COMP:11605"/>
        <dbReference type="ChEBI" id="CHEBI:15378"/>
        <dbReference type="ChEBI" id="CHEBI:30013"/>
        <dbReference type="ChEBI" id="CHEBI:30616"/>
        <dbReference type="ChEBI" id="CHEBI:61977"/>
        <dbReference type="ChEBI" id="CHEBI:456216"/>
        <dbReference type="EC" id="2.7.11.1"/>
    </reaction>
</comment>
<gene>
    <name evidence="15" type="ORF">HPB52_015383</name>
</gene>
<dbReference type="GO" id="GO:0005634">
    <property type="term" value="C:nucleus"/>
    <property type="evidence" value="ECO:0007669"/>
    <property type="project" value="TreeGrafter"/>
</dbReference>
<dbReference type="GO" id="GO:0005694">
    <property type="term" value="C:chromosome"/>
    <property type="evidence" value="ECO:0007669"/>
    <property type="project" value="UniProtKB-SubCell"/>
</dbReference>
<dbReference type="InterPro" id="IPR000719">
    <property type="entry name" value="Prot_kinase_dom"/>
</dbReference>
<dbReference type="InterPro" id="IPR017441">
    <property type="entry name" value="Protein_kinase_ATP_BS"/>
</dbReference>
<evidence type="ECO:0000313" key="16">
    <source>
        <dbReference type="Proteomes" id="UP000821837"/>
    </source>
</evidence>
<evidence type="ECO:0000256" key="8">
    <source>
        <dbReference type="ARBA" id="ARBA00022741"/>
    </source>
</evidence>
<organism evidence="15 16">
    <name type="scientific">Rhipicephalus sanguineus</name>
    <name type="common">Brown dog tick</name>
    <name type="synonym">Ixodes sanguineus</name>
    <dbReference type="NCBI Taxonomy" id="34632"/>
    <lineage>
        <taxon>Eukaryota</taxon>
        <taxon>Metazoa</taxon>
        <taxon>Ecdysozoa</taxon>
        <taxon>Arthropoda</taxon>
        <taxon>Chelicerata</taxon>
        <taxon>Arachnida</taxon>
        <taxon>Acari</taxon>
        <taxon>Parasitiformes</taxon>
        <taxon>Ixodida</taxon>
        <taxon>Ixodoidea</taxon>
        <taxon>Ixodidae</taxon>
        <taxon>Rhipicephalinae</taxon>
        <taxon>Rhipicephalus</taxon>
        <taxon>Rhipicephalus</taxon>
    </lineage>
</organism>
<proteinExistence type="predicted"/>
<keyword evidence="9" id="KW-0418">Kinase</keyword>
<sequence length="365" mass="41227">MARKSEIPPRVPLDANEMLLQMCNQDKPLTFKQALGMRAFKGCVKIGEGTYGEVFRIGHGSESSAIKIVPIEGSFPVNGENQKTAAQILPEAIICQELSALSRTDQAASCPNFIEVKRLYYIQGRYPPALLKQWDVYDSERRSENDRPDCFKADQKYLMFQFSDGGMSLEDYEINSATEAKSIFLQVACALAVAETALEFEHRDLHWGNILVAPAQKRHIHCHLPEGHFSLNTNGVFASVIDYTLSRLCKGGAVVFTDVCQEDELFRGVGDYQFDIYRRMKKHNKNDWKSFTPYTNALWLHYLSCKLLEKGCSLARSRQQSSAIAELREWSDTLILQCQSSKDVFLKCIGTQSTQKRAGACPCHR</sequence>
<evidence type="ECO:0000256" key="13">
    <source>
        <dbReference type="PROSITE-ProRule" id="PRU10141"/>
    </source>
</evidence>
<dbReference type="GO" id="GO:0005737">
    <property type="term" value="C:cytoplasm"/>
    <property type="evidence" value="ECO:0007669"/>
    <property type="project" value="UniProtKB-SubCell"/>
</dbReference>
<evidence type="ECO:0000256" key="4">
    <source>
        <dbReference type="ARBA" id="ARBA00022454"/>
    </source>
</evidence>
<dbReference type="SMART" id="SM01331">
    <property type="entry name" value="DUF3635"/>
    <property type="match status" value="1"/>
</dbReference>
<dbReference type="Pfam" id="PF12330">
    <property type="entry name" value="Haspin_kinase"/>
    <property type="match status" value="1"/>
</dbReference>
<reference evidence="15" key="1">
    <citation type="journal article" date="2020" name="Cell">
        <title>Large-Scale Comparative Analyses of Tick Genomes Elucidate Their Genetic Diversity and Vector Capacities.</title>
        <authorList>
            <consortium name="Tick Genome and Microbiome Consortium (TIGMIC)"/>
            <person name="Jia N."/>
            <person name="Wang J."/>
            <person name="Shi W."/>
            <person name="Du L."/>
            <person name="Sun Y."/>
            <person name="Zhan W."/>
            <person name="Jiang J.F."/>
            <person name="Wang Q."/>
            <person name="Zhang B."/>
            <person name="Ji P."/>
            <person name="Bell-Sakyi L."/>
            <person name="Cui X.M."/>
            <person name="Yuan T.T."/>
            <person name="Jiang B.G."/>
            <person name="Yang W.F."/>
            <person name="Lam T.T."/>
            <person name="Chang Q.C."/>
            <person name="Ding S.J."/>
            <person name="Wang X.J."/>
            <person name="Zhu J.G."/>
            <person name="Ruan X.D."/>
            <person name="Zhao L."/>
            <person name="Wei J.T."/>
            <person name="Ye R.Z."/>
            <person name="Que T.C."/>
            <person name="Du C.H."/>
            <person name="Zhou Y.H."/>
            <person name="Cheng J.X."/>
            <person name="Dai P.F."/>
            <person name="Guo W.B."/>
            <person name="Han X.H."/>
            <person name="Huang E.J."/>
            <person name="Li L.F."/>
            <person name="Wei W."/>
            <person name="Gao Y.C."/>
            <person name="Liu J.Z."/>
            <person name="Shao H.Z."/>
            <person name="Wang X."/>
            <person name="Wang C.C."/>
            <person name="Yang T.C."/>
            <person name="Huo Q.B."/>
            <person name="Li W."/>
            <person name="Chen H.Y."/>
            <person name="Chen S.E."/>
            <person name="Zhou L.G."/>
            <person name="Ni X.B."/>
            <person name="Tian J.H."/>
            <person name="Sheng Y."/>
            <person name="Liu T."/>
            <person name="Pan Y.S."/>
            <person name="Xia L.Y."/>
            <person name="Li J."/>
            <person name="Zhao F."/>
            <person name="Cao W.C."/>
        </authorList>
    </citation>
    <scope>NUCLEOTIDE SEQUENCE</scope>
    <source>
        <strain evidence="15">Rsan-2018</strain>
    </source>
</reference>
<comment type="subcellular location">
    <subcellularLocation>
        <location evidence="1">Chromosome</location>
    </subcellularLocation>
    <subcellularLocation>
        <location evidence="2">Cytoplasm</location>
    </subcellularLocation>
</comment>
<keyword evidence="16" id="KW-1185">Reference proteome</keyword>
<evidence type="ECO:0000256" key="10">
    <source>
        <dbReference type="ARBA" id="ARBA00022840"/>
    </source>
</evidence>
<feature type="domain" description="Protein kinase" evidence="14">
    <location>
        <begin position="40"/>
        <end position="365"/>
    </location>
</feature>
<dbReference type="PANTHER" id="PTHR24419">
    <property type="entry name" value="INTERLEUKIN-1 RECEPTOR-ASSOCIATED KINASE"/>
    <property type="match status" value="1"/>
</dbReference>
<dbReference type="GO" id="GO:0000278">
    <property type="term" value="P:mitotic cell cycle"/>
    <property type="evidence" value="ECO:0007669"/>
    <property type="project" value="TreeGrafter"/>
</dbReference>
<keyword evidence="10 13" id="KW-0067">ATP-binding</keyword>
<dbReference type="FunFam" id="1.10.510.10:FF:000401">
    <property type="entry name" value="serine/threonine-protein kinase haspin"/>
    <property type="match status" value="1"/>
</dbReference>
<evidence type="ECO:0000256" key="6">
    <source>
        <dbReference type="ARBA" id="ARBA00022527"/>
    </source>
</evidence>
<feature type="binding site" evidence="13">
    <location>
        <position position="67"/>
    </location>
    <ligand>
        <name>ATP</name>
        <dbReference type="ChEBI" id="CHEBI:30616"/>
    </ligand>
</feature>
<dbReference type="EC" id="2.7.11.1" evidence="3"/>
<protein>
    <recommendedName>
        <fullName evidence="3">non-specific serine/threonine protein kinase</fullName>
        <ecNumber evidence="3">2.7.11.1</ecNumber>
    </recommendedName>
</protein>
<dbReference type="InterPro" id="IPR024604">
    <property type="entry name" value="GSG2_C"/>
</dbReference>
<evidence type="ECO:0000256" key="9">
    <source>
        <dbReference type="ARBA" id="ARBA00022777"/>
    </source>
</evidence>
<dbReference type="GO" id="GO:0072354">
    <property type="term" value="F:histone H3T3 kinase activity"/>
    <property type="evidence" value="ECO:0007669"/>
    <property type="project" value="TreeGrafter"/>
</dbReference>
<evidence type="ECO:0000256" key="7">
    <source>
        <dbReference type="ARBA" id="ARBA00022679"/>
    </source>
</evidence>
<keyword evidence="5" id="KW-0963">Cytoplasm</keyword>
<dbReference type="VEuPathDB" id="VectorBase:RSAN_049800"/>
<dbReference type="PROSITE" id="PS50011">
    <property type="entry name" value="PROTEIN_KINASE_DOM"/>
    <property type="match status" value="1"/>
</dbReference>
<dbReference type="EMBL" id="JABSTV010001249">
    <property type="protein sequence ID" value="KAH7962294.1"/>
    <property type="molecule type" value="Genomic_DNA"/>
</dbReference>
<dbReference type="Proteomes" id="UP000821837">
    <property type="component" value="Chromosome 3"/>
</dbReference>
<name>A0A9D4SZE7_RHISA</name>
<comment type="caution">
    <text evidence="15">The sequence shown here is derived from an EMBL/GenBank/DDBJ whole genome shotgun (WGS) entry which is preliminary data.</text>
</comment>
<evidence type="ECO:0000256" key="12">
    <source>
        <dbReference type="ARBA" id="ARBA00048679"/>
    </source>
</evidence>
<keyword evidence="8 13" id="KW-0547">Nucleotide-binding</keyword>